<dbReference type="AlphaFoldDB" id="A0A7H8QS46"/>
<dbReference type="GO" id="GO:0016787">
    <property type="term" value="F:hydrolase activity"/>
    <property type="evidence" value="ECO:0007669"/>
    <property type="project" value="InterPro"/>
</dbReference>
<dbReference type="PANTHER" id="PTHR12905">
    <property type="entry name" value="METALLOPHOSPHOESTERASE"/>
    <property type="match status" value="1"/>
</dbReference>
<dbReference type="OrthoDB" id="630188at2759"/>
<dbReference type="InterPro" id="IPR004843">
    <property type="entry name" value="Calcineurin-like_PHP"/>
</dbReference>
<dbReference type="Proteomes" id="UP000509510">
    <property type="component" value="Chromosome II"/>
</dbReference>
<sequence length="327" mass="36186">MVSYRKTRIVCVSDTHGYLPQEAGFSLPPGDVLIHAGDLTNTGTLAELQRTIQWIKDANYEAKIVVAGNHDVTLDPEFYAEHGSCFHKKLENPAKCIDILKSENDSILFLSHESAVVKLSRPEGPRTAFKVFGSPFSRFSGRWAFGYDTAEEGDRLWSQISPDADIVVTHTPPFGYCDRHHPDDEQEDSTSSGCKQLLDTLRNIRPMLSICGHVHESRGYERVLWNGDSGAVSLAKEPLPPINSKKQSLVDLTGKRQPAILNTGGIGTFEEGHAVQDAEAIQRLRQETCVVNAAIMAKSWPHAGGKQFNRPIVVDVNLPVWDEDGEQ</sequence>
<dbReference type="SUPFAM" id="SSF56300">
    <property type="entry name" value="Metallo-dependent phosphatases"/>
    <property type="match status" value="1"/>
</dbReference>
<accession>A0A7H8QS46</accession>
<evidence type="ECO:0000259" key="1">
    <source>
        <dbReference type="Pfam" id="PF00149"/>
    </source>
</evidence>
<name>A0A7H8QS46_TALRU</name>
<protein>
    <recommendedName>
        <fullName evidence="1">Calcineurin-like phosphoesterase domain-containing protein</fullName>
    </recommendedName>
</protein>
<dbReference type="EMBL" id="CP055899">
    <property type="protein sequence ID" value="QKX56666.1"/>
    <property type="molecule type" value="Genomic_DNA"/>
</dbReference>
<organism evidence="2 3">
    <name type="scientific">Talaromyces rugulosus</name>
    <name type="common">Penicillium rugulosum</name>
    <dbReference type="NCBI Taxonomy" id="121627"/>
    <lineage>
        <taxon>Eukaryota</taxon>
        <taxon>Fungi</taxon>
        <taxon>Dikarya</taxon>
        <taxon>Ascomycota</taxon>
        <taxon>Pezizomycotina</taxon>
        <taxon>Eurotiomycetes</taxon>
        <taxon>Eurotiomycetidae</taxon>
        <taxon>Eurotiales</taxon>
        <taxon>Trichocomaceae</taxon>
        <taxon>Talaromyces</taxon>
        <taxon>Talaromyces sect. Islandici</taxon>
    </lineage>
</organism>
<dbReference type="GeneID" id="55991275"/>
<gene>
    <name evidence="2" type="ORF">TRUGW13939_03772</name>
</gene>
<dbReference type="InterPro" id="IPR051693">
    <property type="entry name" value="UPF0046_metallophosphoest"/>
</dbReference>
<dbReference type="Gene3D" id="3.60.21.10">
    <property type="match status" value="1"/>
</dbReference>
<dbReference type="KEGG" id="trg:TRUGW13939_03772"/>
<dbReference type="PANTHER" id="PTHR12905:SF16">
    <property type="entry name" value="SER_THR PROTEIN PHOSPHATASE FAMILY PROTEIN (AFU_ORTHOLOGUE AFUA_1G06000)"/>
    <property type="match status" value="1"/>
</dbReference>
<reference evidence="3" key="1">
    <citation type="submission" date="2020-06" db="EMBL/GenBank/DDBJ databases">
        <title>A chromosome-scale genome assembly of Talaromyces rugulosus W13939.</title>
        <authorList>
            <person name="Wang B."/>
            <person name="Guo L."/>
            <person name="Ye K."/>
            <person name="Wang L."/>
        </authorList>
    </citation>
    <scope>NUCLEOTIDE SEQUENCE [LARGE SCALE GENOMIC DNA]</scope>
    <source>
        <strain evidence="3">W13939</strain>
    </source>
</reference>
<dbReference type="CDD" id="cd07379">
    <property type="entry name" value="MPP_239FB"/>
    <property type="match status" value="1"/>
</dbReference>
<keyword evidence="3" id="KW-1185">Reference proteome</keyword>
<evidence type="ECO:0000313" key="2">
    <source>
        <dbReference type="EMBL" id="QKX56666.1"/>
    </source>
</evidence>
<evidence type="ECO:0000313" key="3">
    <source>
        <dbReference type="Proteomes" id="UP000509510"/>
    </source>
</evidence>
<dbReference type="Pfam" id="PF00149">
    <property type="entry name" value="Metallophos"/>
    <property type="match status" value="1"/>
</dbReference>
<dbReference type="InterPro" id="IPR029052">
    <property type="entry name" value="Metallo-depent_PP-like"/>
</dbReference>
<feature type="domain" description="Calcineurin-like phosphoesterase" evidence="1">
    <location>
        <begin position="8"/>
        <end position="216"/>
    </location>
</feature>
<dbReference type="RefSeq" id="XP_035342844.1">
    <property type="nucleotide sequence ID" value="XM_035486951.1"/>
</dbReference>
<proteinExistence type="predicted"/>